<evidence type="ECO:0000313" key="6">
    <source>
        <dbReference type="EMBL" id="RCI73995.1"/>
    </source>
</evidence>
<reference evidence="6 7" key="1">
    <citation type="submission" date="2018-07" db="EMBL/GenBank/DDBJ databases">
        <title>Mechanisms of high-level aminoglycoside resistance among Gram-negative pathogens in Brazil.</title>
        <authorList>
            <person name="Ballaben A.S."/>
            <person name="Darini A.L.C."/>
            <person name="Doi Y."/>
        </authorList>
    </citation>
    <scope>NUCLEOTIDE SEQUENCE [LARGE SCALE GENOMIC DNA]</scope>
    <source>
        <strain evidence="6 7">B2-305</strain>
    </source>
</reference>
<gene>
    <name evidence="6" type="ORF">DT376_15365</name>
</gene>
<dbReference type="PANTHER" id="PTHR33209">
    <property type="entry name" value="PROTEASE 4"/>
    <property type="match status" value="1"/>
</dbReference>
<proteinExistence type="inferred from homology"/>
<dbReference type="InterPro" id="IPR033855">
    <property type="entry name" value="Protein_C"/>
</dbReference>
<dbReference type="Pfam" id="PF01343">
    <property type="entry name" value="Peptidase_S49"/>
    <property type="match status" value="1"/>
</dbReference>
<evidence type="ECO:0000259" key="5">
    <source>
        <dbReference type="Pfam" id="PF01343"/>
    </source>
</evidence>
<dbReference type="Gene3D" id="3.90.226.10">
    <property type="entry name" value="2-enoyl-CoA Hydratase, Chain A, domain 1"/>
    <property type="match status" value="1"/>
</dbReference>
<evidence type="ECO:0000256" key="1">
    <source>
        <dbReference type="ARBA" id="ARBA00008683"/>
    </source>
</evidence>
<sequence length="293" mass="31221">MRAFELAASQPWLMLPEHLENLLAIAERMGDPQALVTREGERLNKARTVTVRNGVAIVPVTGPIFRYANLFTEISGATSTQVLATDIQRALDDPAVRSIVLNIDSPGGVASGINELAELVYEGRKRKRIVTYAGGYLASAAYWIGSAAEEIVIDETAMAGSIGVIVEAVVQPDGPDKPKRYQVVSRNAPNKRPDVTTEEGRKKIGETVDALAEVFENKVARNLGVAAERIPEMGDYGGLLVGAAAVKAGLAHRLGSLEALITELAKPAATQPRKASMKVVKTTAELREALASG</sequence>
<dbReference type="AlphaFoldDB" id="A0A367M918"/>
<feature type="domain" description="Peptidase S49" evidence="5">
    <location>
        <begin position="124"/>
        <end position="268"/>
    </location>
</feature>
<dbReference type="CDD" id="cd07022">
    <property type="entry name" value="S49_Sppa_36K_type"/>
    <property type="match status" value="1"/>
</dbReference>
<evidence type="ECO:0000256" key="3">
    <source>
        <dbReference type="ARBA" id="ARBA00022801"/>
    </source>
</evidence>
<comment type="caution">
    <text evidence="6">The sequence shown here is derived from an EMBL/GenBank/DDBJ whole genome shotgun (WGS) entry which is preliminary data.</text>
</comment>
<protein>
    <submittedName>
        <fullName evidence="6">S49 family peptidase</fullName>
    </submittedName>
</protein>
<dbReference type="InterPro" id="IPR029045">
    <property type="entry name" value="ClpP/crotonase-like_dom_sf"/>
</dbReference>
<feature type="non-terminal residue" evidence="6">
    <location>
        <position position="293"/>
    </location>
</feature>
<dbReference type="PANTHER" id="PTHR33209:SF1">
    <property type="entry name" value="PEPTIDASE S49 DOMAIN-CONTAINING PROTEIN"/>
    <property type="match status" value="1"/>
</dbReference>
<organism evidence="6 7">
    <name type="scientific">Pseudomonas aeruginosa</name>
    <dbReference type="NCBI Taxonomy" id="287"/>
    <lineage>
        <taxon>Bacteria</taxon>
        <taxon>Pseudomonadati</taxon>
        <taxon>Pseudomonadota</taxon>
        <taxon>Gammaproteobacteria</taxon>
        <taxon>Pseudomonadales</taxon>
        <taxon>Pseudomonadaceae</taxon>
        <taxon>Pseudomonas</taxon>
    </lineage>
</organism>
<accession>A0A367M918</accession>
<dbReference type="InterPro" id="IPR002142">
    <property type="entry name" value="Peptidase_S49"/>
</dbReference>
<evidence type="ECO:0000256" key="2">
    <source>
        <dbReference type="ARBA" id="ARBA00022670"/>
    </source>
</evidence>
<dbReference type="GO" id="GO:0008236">
    <property type="term" value="F:serine-type peptidase activity"/>
    <property type="evidence" value="ECO:0007669"/>
    <property type="project" value="UniProtKB-KW"/>
</dbReference>
<keyword evidence="2" id="KW-0645">Protease</keyword>
<keyword evidence="4" id="KW-0720">Serine protease</keyword>
<name>A0A367M918_PSEAI</name>
<dbReference type="SUPFAM" id="SSF52096">
    <property type="entry name" value="ClpP/crotonase"/>
    <property type="match status" value="1"/>
</dbReference>
<evidence type="ECO:0000313" key="7">
    <source>
        <dbReference type="Proteomes" id="UP000253594"/>
    </source>
</evidence>
<dbReference type="EMBL" id="QORE01000473">
    <property type="protein sequence ID" value="RCI73995.1"/>
    <property type="molecule type" value="Genomic_DNA"/>
</dbReference>
<keyword evidence="3" id="KW-0378">Hydrolase</keyword>
<dbReference type="GO" id="GO:0006508">
    <property type="term" value="P:proteolysis"/>
    <property type="evidence" value="ECO:0007669"/>
    <property type="project" value="UniProtKB-KW"/>
</dbReference>
<dbReference type="Proteomes" id="UP000253594">
    <property type="component" value="Unassembled WGS sequence"/>
</dbReference>
<comment type="similarity">
    <text evidence="1">Belongs to the peptidase S49 family.</text>
</comment>
<evidence type="ECO:0000256" key="4">
    <source>
        <dbReference type="ARBA" id="ARBA00022825"/>
    </source>
</evidence>